<dbReference type="EMBL" id="JACXVP010000009">
    <property type="protein sequence ID" value="KAG5587281.1"/>
    <property type="molecule type" value="Genomic_DNA"/>
</dbReference>
<evidence type="ECO:0000313" key="3">
    <source>
        <dbReference type="Proteomes" id="UP000824120"/>
    </source>
</evidence>
<gene>
    <name evidence="2" type="ORF">H5410_047715</name>
</gene>
<accession>A0A9J5XFX4</accession>
<evidence type="ECO:0000313" key="2">
    <source>
        <dbReference type="EMBL" id="KAG5587281.1"/>
    </source>
</evidence>
<dbReference type="AlphaFoldDB" id="A0A9J5XFX4"/>
<organism evidence="2 3">
    <name type="scientific">Solanum commersonii</name>
    <name type="common">Commerson's wild potato</name>
    <name type="synonym">Commerson's nightshade</name>
    <dbReference type="NCBI Taxonomy" id="4109"/>
    <lineage>
        <taxon>Eukaryota</taxon>
        <taxon>Viridiplantae</taxon>
        <taxon>Streptophyta</taxon>
        <taxon>Embryophyta</taxon>
        <taxon>Tracheophyta</taxon>
        <taxon>Spermatophyta</taxon>
        <taxon>Magnoliopsida</taxon>
        <taxon>eudicotyledons</taxon>
        <taxon>Gunneridae</taxon>
        <taxon>Pentapetalae</taxon>
        <taxon>asterids</taxon>
        <taxon>lamiids</taxon>
        <taxon>Solanales</taxon>
        <taxon>Solanaceae</taxon>
        <taxon>Solanoideae</taxon>
        <taxon>Solaneae</taxon>
        <taxon>Solanum</taxon>
    </lineage>
</organism>
<feature type="transmembrane region" description="Helical" evidence="1">
    <location>
        <begin position="189"/>
        <end position="210"/>
    </location>
</feature>
<name>A0A9J5XFX4_SOLCO</name>
<keyword evidence="1" id="KW-1133">Transmembrane helix</keyword>
<keyword evidence="1" id="KW-0472">Membrane</keyword>
<comment type="caution">
    <text evidence="2">The sequence shown here is derived from an EMBL/GenBank/DDBJ whole genome shotgun (WGS) entry which is preliminary data.</text>
</comment>
<keyword evidence="3" id="KW-1185">Reference proteome</keyword>
<evidence type="ECO:0000256" key="1">
    <source>
        <dbReference type="SAM" id="Phobius"/>
    </source>
</evidence>
<keyword evidence="1" id="KW-0812">Transmembrane</keyword>
<sequence>MGTKKRYKFNSIYRTGTIVSSKQYTSTNVVTSSSLYHPAYQKARLEIHLRRRERLIYKSSTKISITSTPLTLVLFVPWSSNKSNENGSLILTRTLRFPQQRSMNSITNLGLVSSSTLSASSVFGKECKSIIRTSIRGMLIAHDLLQISSFQDANALCGVHTTFPCSEALQMEKTIKEFQLPYKEIYSTFYFFLFVFRLRSIYVVIFYVLIGERNPYVDALNVINQRFELGICNVAERHWFFKLAHSGQEWCDEVSGIKFNWTSIFVIHNACHSRSYTTSAVEFPE</sequence>
<protein>
    <submittedName>
        <fullName evidence="2">Uncharacterized protein</fullName>
    </submittedName>
</protein>
<reference evidence="2 3" key="1">
    <citation type="submission" date="2020-09" db="EMBL/GenBank/DDBJ databases">
        <title>De no assembly of potato wild relative species, Solanum commersonii.</title>
        <authorList>
            <person name="Cho K."/>
        </authorList>
    </citation>
    <scope>NUCLEOTIDE SEQUENCE [LARGE SCALE GENOMIC DNA]</scope>
    <source>
        <strain evidence="2">LZ3.2</strain>
        <tissue evidence="2">Leaf</tissue>
    </source>
</reference>
<proteinExistence type="predicted"/>
<dbReference type="Proteomes" id="UP000824120">
    <property type="component" value="Chromosome 9"/>
</dbReference>